<feature type="non-terminal residue" evidence="1">
    <location>
        <position position="21"/>
    </location>
</feature>
<dbReference type="AlphaFoldDB" id="A0A392PVI1"/>
<evidence type="ECO:0000313" key="2">
    <source>
        <dbReference type="Proteomes" id="UP000265520"/>
    </source>
</evidence>
<dbReference type="Proteomes" id="UP000265520">
    <property type="component" value="Unassembled WGS sequence"/>
</dbReference>
<reference evidence="1 2" key="1">
    <citation type="journal article" date="2018" name="Front. Plant Sci.">
        <title>Red Clover (Trifolium pratense) and Zigzag Clover (T. medium) - A Picture of Genomic Similarities and Differences.</title>
        <authorList>
            <person name="Dluhosova J."/>
            <person name="Istvanek J."/>
            <person name="Nedelnik J."/>
            <person name="Repkova J."/>
        </authorList>
    </citation>
    <scope>NUCLEOTIDE SEQUENCE [LARGE SCALE GENOMIC DNA]</scope>
    <source>
        <strain evidence="2">cv. 10/8</strain>
        <tissue evidence="1">Leaf</tissue>
    </source>
</reference>
<organism evidence="1 2">
    <name type="scientific">Trifolium medium</name>
    <dbReference type="NCBI Taxonomy" id="97028"/>
    <lineage>
        <taxon>Eukaryota</taxon>
        <taxon>Viridiplantae</taxon>
        <taxon>Streptophyta</taxon>
        <taxon>Embryophyta</taxon>
        <taxon>Tracheophyta</taxon>
        <taxon>Spermatophyta</taxon>
        <taxon>Magnoliopsida</taxon>
        <taxon>eudicotyledons</taxon>
        <taxon>Gunneridae</taxon>
        <taxon>Pentapetalae</taxon>
        <taxon>rosids</taxon>
        <taxon>fabids</taxon>
        <taxon>Fabales</taxon>
        <taxon>Fabaceae</taxon>
        <taxon>Papilionoideae</taxon>
        <taxon>50 kb inversion clade</taxon>
        <taxon>NPAAA clade</taxon>
        <taxon>Hologalegina</taxon>
        <taxon>IRL clade</taxon>
        <taxon>Trifolieae</taxon>
        <taxon>Trifolium</taxon>
    </lineage>
</organism>
<proteinExistence type="predicted"/>
<evidence type="ECO:0000313" key="1">
    <source>
        <dbReference type="EMBL" id="MCI15672.1"/>
    </source>
</evidence>
<sequence>MSLTDVISALVIFEACNNPLK</sequence>
<comment type="caution">
    <text evidence="1">The sequence shown here is derived from an EMBL/GenBank/DDBJ whole genome shotgun (WGS) entry which is preliminary data.</text>
</comment>
<keyword evidence="2" id="KW-1185">Reference proteome</keyword>
<name>A0A392PVI1_9FABA</name>
<accession>A0A392PVI1</accession>
<dbReference type="EMBL" id="LXQA010097490">
    <property type="protein sequence ID" value="MCI15672.1"/>
    <property type="molecule type" value="Genomic_DNA"/>
</dbReference>
<protein>
    <submittedName>
        <fullName evidence="1">Uncharacterized protein</fullName>
    </submittedName>
</protein>